<keyword evidence="2" id="KW-0489">Methyltransferase</keyword>
<comment type="similarity">
    <text evidence="6">Belongs to the class I-like SAM-binding methyltransferase superfamily. Cation-dependent O-methyltransferase family.</text>
</comment>
<keyword evidence="8" id="KW-0812">Transmembrane</keyword>
<feature type="domain" description="ATP-grasp" evidence="9">
    <location>
        <begin position="454"/>
        <end position="657"/>
    </location>
</feature>
<evidence type="ECO:0000313" key="11">
    <source>
        <dbReference type="Proteomes" id="UP000799536"/>
    </source>
</evidence>
<dbReference type="InterPro" id="IPR011761">
    <property type="entry name" value="ATP-grasp"/>
</dbReference>
<keyword evidence="7" id="KW-0547">Nucleotide-binding</keyword>
<name>A0A9P4MNB7_9PLEO</name>
<dbReference type="GO" id="GO:0046872">
    <property type="term" value="F:metal ion binding"/>
    <property type="evidence" value="ECO:0007669"/>
    <property type="project" value="InterPro"/>
</dbReference>
<dbReference type="SUPFAM" id="SSF56059">
    <property type="entry name" value="Glutathione synthetase ATP-binding domain-like"/>
    <property type="match status" value="1"/>
</dbReference>
<dbReference type="Proteomes" id="UP000799536">
    <property type="component" value="Unassembled WGS sequence"/>
</dbReference>
<protein>
    <recommendedName>
        <fullName evidence="1">catechol O-methyltransferase</fullName>
        <ecNumber evidence="1">2.1.1.6</ecNumber>
    </recommendedName>
</protein>
<dbReference type="AlphaFoldDB" id="A0A9P4MNB7"/>
<accession>A0A9P4MNB7</accession>
<dbReference type="PROSITE" id="PS50975">
    <property type="entry name" value="ATP_GRASP"/>
    <property type="match status" value="1"/>
</dbReference>
<gene>
    <name evidence="10" type="ORF">GQ43DRAFT_452106</name>
</gene>
<keyword evidence="8" id="KW-0472">Membrane</keyword>
<keyword evidence="7" id="KW-0067">ATP-binding</keyword>
<organism evidence="10 11">
    <name type="scientific">Delitschia confertaspora ATCC 74209</name>
    <dbReference type="NCBI Taxonomy" id="1513339"/>
    <lineage>
        <taxon>Eukaryota</taxon>
        <taxon>Fungi</taxon>
        <taxon>Dikarya</taxon>
        <taxon>Ascomycota</taxon>
        <taxon>Pezizomycotina</taxon>
        <taxon>Dothideomycetes</taxon>
        <taxon>Pleosporomycetidae</taxon>
        <taxon>Pleosporales</taxon>
        <taxon>Delitschiaceae</taxon>
        <taxon>Delitschia</taxon>
    </lineage>
</organism>
<keyword evidence="3" id="KW-0808">Transferase</keyword>
<dbReference type="SUPFAM" id="SSF53335">
    <property type="entry name" value="S-adenosyl-L-methionine-dependent methyltransferases"/>
    <property type="match status" value="1"/>
</dbReference>
<evidence type="ECO:0000256" key="1">
    <source>
        <dbReference type="ARBA" id="ARBA00012880"/>
    </source>
</evidence>
<dbReference type="PANTHER" id="PTHR43836">
    <property type="entry name" value="CATECHOL O-METHYLTRANSFERASE 1-RELATED"/>
    <property type="match status" value="1"/>
</dbReference>
<sequence>MDSFDQTKAYAAQEEGTAFFDDGREIELLNYMYRCPKIVNKIRGKPSQVLALIDEFARTRKYLMNVGEDKGRIITQLIAKKKPQVMVELGGYVGYSTILFADAVRKAGGTRYFTLERSPEFAAIIMALVDLAGLLDVVKVVIGASDESIMRLYSTGELRHIDLLFLDHYKPAYVTDLKLCEELGLITVGSVLAADNVVSPGNPPYLEYVRNNFKARREKSIQSGVSVEHYEERFPQRNVTMYEKKFPAQNPNFASIGNPDLVYESELIKSFEPTGVPHVLLILLSIVCLPITILIVSTSLVIITIFDLISTPKGRRGTKPNTTTKTILVTGVSMTKGLTIARLFHQNTPHRIIGADTEPIPFAFSPARFSRSLDGFYKLDSPLESGKAQPYVMSLLRVIGKEKVDLWISCSSVVSAMEDAEVARLAEQQFGPQFKAVQFGPEFIRLLHQKDRFIGHVQKLGMLTPETHRCESGQEVELDLLLSQISQQQEKESKYFILKSINLDDCSRTNMTTRLLPSGPASPDTRSYIASLNISHQNPYLLQEYIRGYEYCTHSLVVRGKVQCFVACLSSDMLMHYEAIASSDPLSKAMLEFTETVVEDAGKSFTGHLSFDFLVKGEDVGKELKLYPIECNPRIHTAVVLFQDTKDLVARYVGVLQGEGYEAEEILTPRPGRRGQCYYWIGHDLVTLFTLPLLSILFGHRSVNSGFEDTRTFFGHLLTWKDGTFQFWDPVPFLMLYHVYWPMLFLESLRKGKEWTRINVSTTKVFLRGK</sequence>
<reference evidence="10" key="1">
    <citation type="journal article" date="2020" name="Stud. Mycol.">
        <title>101 Dothideomycetes genomes: a test case for predicting lifestyles and emergence of pathogens.</title>
        <authorList>
            <person name="Haridas S."/>
            <person name="Albert R."/>
            <person name="Binder M."/>
            <person name="Bloem J."/>
            <person name="Labutti K."/>
            <person name="Salamov A."/>
            <person name="Andreopoulos B."/>
            <person name="Baker S."/>
            <person name="Barry K."/>
            <person name="Bills G."/>
            <person name="Bluhm B."/>
            <person name="Cannon C."/>
            <person name="Castanera R."/>
            <person name="Culley D."/>
            <person name="Daum C."/>
            <person name="Ezra D."/>
            <person name="Gonzalez J."/>
            <person name="Henrissat B."/>
            <person name="Kuo A."/>
            <person name="Liang C."/>
            <person name="Lipzen A."/>
            <person name="Lutzoni F."/>
            <person name="Magnuson J."/>
            <person name="Mondo S."/>
            <person name="Nolan M."/>
            <person name="Ohm R."/>
            <person name="Pangilinan J."/>
            <person name="Park H.-J."/>
            <person name="Ramirez L."/>
            <person name="Alfaro M."/>
            <person name="Sun H."/>
            <person name="Tritt A."/>
            <person name="Yoshinaga Y."/>
            <person name="Zwiers L.-H."/>
            <person name="Turgeon B."/>
            <person name="Goodwin S."/>
            <person name="Spatafora J."/>
            <person name="Crous P."/>
            <person name="Grigoriev I."/>
        </authorList>
    </citation>
    <scope>NUCLEOTIDE SEQUENCE</scope>
    <source>
        <strain evidence="10">ATCC 74209</strain>
    </source>
</reference>
<evidence type="ECO:0000259" key="9">
    <source>
        <dbReference type="PROSITE" id="PS50975"/>
    </source>
</evidence>
<evidence type="ECO:0000256" key="3">
    <source>
        <dbReference type="ARBA" id="ARBA00022679"/>
    </source>
</evidence>
<dbReference type="Gene3D" id="3.40.50.150">
    <property type="entry name" value="Vaccinia Virus protein VP39"/>
    <property type="match status" value="1"/>
</dbReference>
<dbReference type="Gene3D" id="3.30.470.20">
    <property type="entry name" value="ATP-grasp fold, B domain"/>
    <property type="match status" value="1"/>
</dbReference>
<evidence type="ECO:0000256" key="7">
    <source>
        <dbReference type="PROSITE-ProRule" id="PRU00409"/>
    </source>
</evidence>
<evidence type="ECO:0000256" key="2">
    <source>
        <dbReference type="ARBA" id="ARBA00022603"/>
    </source>
</evidence>
<dbReference type="PANTHER" id="PTHR43836:SF2">
    <property type="entry name" value="CATECHOL O-METHYLTRANSFERASE 1-RELATED"/>
    <property type="match status" value="1"/>
</dbReference>
<evidence type="ECO:0000256" key="5">
    <source>
        <dbReference type="ARBA" id="ARBA00022939"/>
    </source>
</evidence>
<dbReference type="Pfam" id="PF01596">
    <property type="entry name" value="Methyltransf_3"/>
    <property type="match status" value="1"/>
</dbReference>
<proteinExistence type="inferred from homology"/>
<dbReference type="GO" id="GO:0008171">
    <property type="term" value="F:O-methyltransferase activity"/>
    <property type="evidence" value="ECO:0007669"/>
    <property type="project" value="InterPro"/>
</dbReference>
<dbReference type="GO" id="GO:0005524">
    <property type="term" value="F:ATP binding"/>
    <property type="evidence" value="ECO:0007669"/>
    <property type="project" value="UniProtKB-UniRule"/>
</dbReference>
<dbReference type="GO" id="GO:0006584">
    <property type="term" value="P:catecholamine metabolic process"/>
    <property type="evidence" value="ECO:0007669"/>
    <property type="project" value="UniProtKB-KW"/>
</dbReference>
<evidence type="ECO:0000256" key="4">
    <source>
        <dbReference type="ARBA" id="ARBA00022691"/>
    </source>
</evidence>
<keyword evidence="8" id="KW-1133">Transmembrane helix</keyword>
<keyword evidence="4" id="KW-0949">S-adenosyl-L-methionine</keyword>
<dbReference type="EC" id="2.1.1.6" evidence="1"/>
<evidence type="ECO:0000256" key="8">
    <source>
        <dbReference type="SAM" id="Phobius"/>
    </source>
</evidence>
<dbReference type="PROSITE" id="PS51682">
    <property type="entry name" value="SAM_OMT_I"/>
    <property type="match status" value="1"/>
</dbReference>
<dbReference type="GO" id="GO:0032259">
    <property type="term" value="P:methylation"/>
    <property type="evidence" value="ECO:0007669"/>
    <property type="project" value="UniProtKB-KW"/>
</dbReference>
<evidence type="ECO:0000313" key="10">
    <source>
        <dbReference type="EMBL" id="KAF2196822.1"/>
    </source>
</evidence>
<dbReference type="OrthoDB" id="186626at2759"/>
<evidence type="ECO:0000256" key="6">
    <source>
        <dbReference type="ARBA" id="ARBA00023453"/>
    </source>
</evidence>
<keyword evidence="11" id="KW-1185">Reference proteome</keyword>
<feature type="transmembrane region" description="Helical" evidence="8">
    <location>
        <begin position="279"/>
        <end position="309"/>
    </location>
</feature>
<dbReference type="InterPro" id="IPR029063">
    <property type="entry name" value="SAM-dependent_MTases_sf"/>
</dbReference>
<keyword evidence="5" id="KW-0128">Catecholamine metabolism</keyword>
<dbReference type="EMBL" id="ML994318">
    <property type="protein sequence ID" value="KAF2196822.1"/>
    <property type="molecule type" value="Genomic_DNA"/>
</dbReference>
<dbReference type="Gene3D" id="3.40.50.20">
    <property type="match status" value="1"/>
</dbReference>
<comment type="caution">
    <text evidence="10">The sequence shown here is derived from an EMBL/GenBank/DDBJ whole genome shotgun (WGS) entry which is preliminary data.</text>
</comment>
<dbReference type="InterPro" id="IPR002935">
    <property type="entry name" value="SAM_O-MeTrfase"/>
</dbReference>